<dbReference type="InterPro" id="IPR004007">
    <property type="entry name" value="DhaL_dom"/>
</dbReference>
<dbReference type="SMART" id="SM01120">
    <property type="entry name" value="Dak2"/>
    <property type="match status" value="1"/>
</dbReference>
<dbReference type="EMBL" id="JBHSPA010000031">
    <property type="protein sequence ID" value="MFC5827670.1"/>
    <property type="molecule type" value="Genomic_DNA"/>
</dbReference>
<evidence type="ECO:0000313" key="5">
    <source>
        <dbReference type="Proteomes" id="UP001596058"/>
    </source>
</evidence>
<dbReference type="RefSeq" id="WP_379517172.1">
    <property type="nucleotide sequence ID" value="NZ_JBHSPA010000031.1"/>
</dbReference>
<feature type="domain" description="DhaL" evidence="3">
    <location>
        <begin position="3"/>
        <end position="193"/>
    </location>
</feature>
<reference evidence="5" key="1">
    <citation type="journal article" date="2019" name="Int. J. Syst. Evol. Microbiol.">
        <title>The Global Catalogue of Microorganisms (GCM) 10K type strain sequencing project: providing services to taxonomists for standard genome sequencing and annotation.</title>
        <authorList>
            <consortium name="The Broad Institute Genomics Platform"/>
            <consortium name="The Broad Institute Genome Sequencing Center for Infectious Disease"/>
            <person name="Wu L."/>
            <person name="Ma J."/>
        </authorList>
    </citation>
    <scope>NUCLEOTIDE SEQUENCE [LARGE SCALE GENOMIC DNA]</scope>
    <source>
        <strain evidence="5">CCUG 53903</strain>
    </source>
</reference>
<evidence type="ECO:0000256" key="2">
    <source>
        <dbReference type="ARBA" id="ARBA00022777"/>
    </source>
</evidence>
<dbReference type="InterPro" id="IPR036117">
    <property type="entry name" value="DhaL_dom_sf"/>
</dbReference>
<sequence length="208" mass="21202">MALNEEVILRRYAAAAEAAHAELTELDQLSGDGDFGDNLRNGLRDAVRAYEKSGGSALRVLGEVFLDEVGGTSGPLLGLLFTEIARAHEKQGTDPAAAWAAGTAAGLAAIQRVGEAEVGDRTLVDALAPAVEALRRGGQSAFAAAAEAAGAGAARTAEMRARMGRASYVGDRAKGAPDPGALGVAVLFWVVATVADPQADLRPPLASL</sequence>
<keyword evidence="2" id="KW-0418">Kinase</keyword>
<evidence type="ECO:0000259" key="3">
    <source>
        <dbReference type="PROSITE" id="PS51480"/>
    </source>
</evidence>
<accession>A0ABW1CS04</accession>
<proteinExistence type="predicted"/>
<dbReference type="InterPro" id="IPR050861">
    <property type="entry name" value="Dihydroxyacetone_Kinase"/>
</dbReference>
<dbReference type="Pfam" id="PF02734">
    <property type="entry name" value="Dak2"/>
    <property type="match status" value="1"/>
</dbReference>
<dbReference type="Proteomes" id="UP001596058">
    <property type="component" value="Unassembled WGS sequence"/>
</dbReference>
<comment type="caution">
    <text evidence="4">The sequence shown here is derived from an EMBL/GenBank/DDBJ whole genome shotgun (WGS) entry which is preliminary data.</text>
</comment>
<dbReference type="Gene3D" id="1.25.40.340">
    <property type="match status" value="1"/>
</dbReference>
<dbReference type="PANTHER" id="PTHR28629:SF4">
    <property type="entry name" value="TRIOKINASE_FMN CYCLASE"/>
    <property type="match status" value="1"/>
</dbReference>
<dbReference type="PROSITE" id="PS51480">
    <property type="entry name" value="DHAL"/>
    <property type="match status" value="1"/>
</dbReference>
<dbReference type="SUPFAM" id="SSF101473">
    <property type="entry name" value="DhaL-like"/>
    <property type="match status" value="1"/>
</dbReference>
<protein>
    <submittedName>
        <fullName evidence="4">DAK2 domain-containing protein</fullName>
    </submittedName>
</protein>
<organism evidence="4 5">
    <name type="scientific">Nonomuraea insulae</name>
    <dbReference type="NCBI Taxonomy" id="1616787"/>
    <lineage>
        <taxon>Bacteria</taxon>
        <taxon>Bacillati</taxon>
        <taxon>Actinomycetota</taxon>
        <taxon>Actinomycetes</taxon>
        <taxon>Streptosporangiales</taxon>
        <taxon>Streptosporangiaceae</taxon>
        <taxon>Nonomuraea</taxon>
    </lineage>
</organism>
<name>A0ABW1CS04_9ACTN</name>
<dbReference type="PANTHER" id="PTHR28629">
    <property type="entry name" value="TRIOKINASE/FMN CYCLASE"/>
    <property type="match status" value="1"/>
</dbReference>
<gene>
    <name evidence="4" type="ORF">ACFPZ3_27745</name>
</gene>
<keyword evidence="1" id="KW-0808">Transferase</keyword>
<evidence type="ECO:0000256" key="1">
    <source>
        <dbReference type="ARBA" id="ARBA00022679"/>
    </source>
</evidence>
<evidence type="ECO:0000313" key="4">
    <source>
        <dbReference type="EMBL" id="MFC5827670.1"/>
    </source>
</evidence>
<keyword evidence="5" id="KW-1185">Reference proteome</keyword>